<name>A0A0E9R9G4_ANGAN</name>
<accession>A0A0E9R9G4</accession>
<dbReference type="AlphaFoldDB" id="A0A0E9R9G4"/>
<reference evidence="1" key="1">
    <citation type="submission" date="2014-11" db="EMBL/GenBank/DDBJ databases">
        <authorList>
            <person name="Amaro Gonzalez C."/>
        </authorList>
    </citation>
    <scope>NUCLEOTIDE SEQUENCE</scope>
</reference>
<evidence type="ECO:0000313" key="1">
    <source>
        <dbReference type="EMBL" id="JAH25724.1"/>
    </source>
</evidence>
<organism evidence="1">
    <name type="scientific">Anguilla anguilla</name>
    <name type="common">European freshwater eel</name>
    <name type="synonym">Muraena anguilla</name>
    <dbReference type="NCBI Taxonomy" id="7936"/>
    <lineage>
        <taxon>Eukaryota</taxon>
        <taxon>Metazoa</taxon>
        <taxon>Chordata</taxon>
        <taxon>Craniata</taxon>
        <taxon>Vertebrata</taxon>
        <taxon>Euteleostomi</taxon>
        <taxon>Actinopterygii</taxon>
        <taxon>Neopterygii</taxon>
        <taxon>Teleostei</taxon>
        <taxon>Anguilliformes</taxon>
        <taxon>Anguillidae</taxon>
        <taxon>Anguilla</taxon>
    </lineage>
</organism>
<proteinExistence type="predicted"/>
<reference evidence="1" key="2">
    <citation type="journal article" date="2015" name="Fish Shellfish Immunol.">
        <title>Early steps in the European eel (Anguilla anguilla)-Vibrio vulnificus interaction in the gills: Role of the RtxA13 toxin.</title>
        <authorList>
            <person name="Callol A."/>
            <person name="Pajuelo D."/>
            <person name="Ebbesson L."/>
            <person name="Teles M."/>
            <person name="MacKenzie S."/>
            <person name="Amaro C."/>
        </authorList>
    </citation>
    <scope>NUCLEOTIDE SEQUENCE</scope>
</reference>
<protein>
    <submittedName>
        <fullName evidence="1">Uncharacterized protein</fullName>
    </submittedName>
</protein>
<dbReference type="EMBL" id="GBXM01082853">
    <property type="protein sequence ID" value="JAH25724.1"/>
    <property type="molecule type" value="Transcribed_RNA"/>
</dbReference>
<sequence length="41" mass="4682">MYTLSSTVFPDSQKLETLGGPKVWCNEAVWGALNDWLFYDV</sequence>